<comment type="caution">
    <text evidence="8">The sequence shown here is derived from an EMBL/GenBank/DDBJ whole genome shotgun (WGS) entry which is preliminary data.</text>
</comment>
<dbReference type="GO" id="GO:0016627">
    <property type="term" value="F:oxidoreductase activity, acting on the CH-CH group of donors"/>
    <property type="evidence" value="ECO:0007669"/>
    <property type="project" value="InterPro"/>
</dbReference>
<dbReference type="GO" id="GO:0006629">
    <property type="term" value="P:lipid metabolic process"/>
    <property type="evidence" value="ECO:0007669"/>
    <property type="project" value="InterPro"/>
</dbReference>
<feature type="transmembrane region" description="Helical" evidence="6">
    <location>
        <begin position="205"/>
        <end position="230"/>
    </location>
</feature>
<dbReference type="OrthoDB" id="5788137at2759"/>
<dbReference type="InterPro" id="IPR039357">
    <property type="entry name" value="SRD5A/TECR"/>
</dbReference>
<dbReference type="Pfam" id="PF02544">
    <property type="entry name" value="Steroid_dh"/>
    <property type="match status" value="1"/>
</dbReference>
<dbReference type="GO" id="GO:0016020">
    <property type="term" value="C:membrane"/>
    <property type="evidence" value="ECO:0007669"/>
    <property type="project" value="UniProtKB-SubCell"/>
</dbReference>
<evidence type="ECO:0000256" key="3">
    <source>
        <dbReference type="ARBA" id="ARBA00022692"/>
    </source>
</evidence>
<evidence type="ECO:0000313" key="9">
    <source>
        <dbReference type="Proteomes" id="UP000603453"/>
    </source>
</evidence>
<evidence type="ECO:0000256" key="4">
    <source>
        <dbReference type="ARBA" id="ARBA00022989"/>
    </source>
</evidence>
<comment type="similarity">
    <text evidence="2">Belongs to the steroid 5-alpha reductase family.</text>
</comment>
<evidence type="ECO:0000256" key="1">
    <source>
        <dbReference type="ARBA" id="ARBA00004141"/>
    </source>
</evidence>
<feature type="transmembrane region" description="Helical" evidence="6">
    <location>
        <begin position="60"/>
        <end position="79"/>
    </location>
</feature>
<dbReference type="AlphaFoldDB" id="A0A8H7QQ51"/>
<feature type="transmembrane region" description="Helical" evidence="6">
    <location>
        <begin position="148"/>
        <end position="168"/>
    </location>
</feature>
<dbReference type="Gene3D" id="1.20.120.1630">
    <property type="match status" value="1"/>
</dbReference>
<evidence type="ECO:0000256" key="5">
    <source>
        <dbReference type="ARBA" id="ARBA00023136"/>
    </source>
</evidence>
<keyword evidence="9" id="KW-1185">Reference proteome</keyword>
<comment type="subcellular location">
    <subcellularLocation>
        <location evidence="1">Membrane</location>
        <topology evidence="1">Multi-pass membrane protein</topology>
    </subcellularLocation>
</comment>
<reference evidence="8" key="1">
    <citation type="submission" date="2020-12" db="EMBL/GenBank/DDBJ databases">
        <title>Metabolic potential, ecology and presence of endohyphal bacteria is reflected in genomic diversity of Mucoromycotina.</title>
        <authorList>
            <person name="Muszewska A."/>
            <person name="Okrasinska A."/>
            <person name="Steczkiewicz K."/>
            <person name="Drgas O."/>
            <person name="Orlowska M."/>
            <person name="Perlinska-Lenart U."/>
            <person name="Aleksandrzak-Piekarczyk T."/>
            <person name="Szatraj K."/>
            <person name="Zielenkiewicz U."/>
            <person name="Pilsyk S."/>
            <person name="Malc E."/>
            <person name="Mieczkowski P."/>
            <person name="Kruszewska J.S."/>
            <person name="Biernat P."/>
            <person name="Pawlowska J."/>
        </authorList>
    </citation>
    <scope>NUCLEOTIDE SEQUENCE</scope>
    <source>
        <strain evidence="8">WA0000017839</strain>
    </source>
</reference>
<dbReference type="EMBL" id="JAEPRD010000165">
    <property type="protein sequence ID" value="KAG2195658.1"/>
    <property type="molecule type" value="Genomic_DNA"/>
</dbReference>
<gene>
    <name evidence="8" type="ORF">INT47_002897</name>
</gene>
<evidence type="ECO:0000256" key="6">
    <source>
        <dbReference type="SAM" id="Phobius"/>
    </source>
</evidence>
<name>A0A8H7QQ51_9FUNG</name>
<proteinExistence type="inferred from homology"/>
<keyword evidence="4 6" id="KW-1133">Transmembrane helix</keyword>
<evidence type="ECO:0000256" key="2">
    <source>
        <dbReference type="ARBA" id="ARBA00007742"/>
    </source>
</evidence>
<accession>A0A8H7QQ51</accession>
<keyword evidence="3 6" id="KW-0812">Transmembrane</keyword>
<dbReference type="InterPro" id="IPR001104">
    <property type="entry name" value="3-oxo-5_a-steroid_4-DH_C"/>
</dbReference>
<sequence length="265" mass="30420">MGYLTSIGFYVPDWNGLTITSLIFGLLLSISAIATSFTDTTPYSKFGNRPKLDTIPSKKAMLLIYVPSVLACFCIQPRISFTTHFDIVHALVTLHFVKRVLEVLFVHLYKSKTSFETVIPIMVTYAMTTVLDLLIVRRMPEVVFSQKWTQCGAILVIVGEIVSVYHHVLLRQLRTSPQISKKNYQLPRGGLFNYIVAPHYLAEQVVFLGFILLSQNIVTVALKLFPFIYLTDRARKTRAWYNLNLVDRQSKKDLQQRKNLIPFIW</sequence>
<feature type="transmembrane region" description="Helical" evidence="6">
    <location>
        <begin position="19"/>
        <end position="39"/>
    </location>
</feature>
<dbReference type="Proteomes" id="UP000603453">
    <property type="component" value="Unassembled WGS sequence"/>
</dbReference>
<dbReference type="PROSITE" id="PS50244">
    <property type="entry name" value="S5A_REDUCTASE"/>
    <property type="match status" value="1"/>
</dbReference>
<protein>
    <recommendedName>
        <fullName evidence="7">3-oxo-5-alpha-steroid 4-dehydrogenase C-terminal domain-containing protein</fullName>
    </recommendedName>
</protein>
<keyword evidence="5 6" id="KW-0472">Membrane</keyword>
<feature type="transmembrane region" description="Helical" evidence="6">
    <location>
        <begin position="118"/>
        <end position="136"/>
    </location>
</feature>
<evidence type="ECO:0000259" key="7">
    <source>
        <dbReference type="Pfam" id="PF02544"/>
    </source>
</evidence>
<dbReference type="PANTHER" id="PTHR10556">
    <property type="entry name" value="3-OXO-5-ALPHA-STEROID 4-DEHYDROGENASE"/>
    <property type="match status" value="1"/>
</dbReference>
<feature type="domain" description="3-oxo-5-alpha-steroid 4-dehydrogenase C-terminal" evidence="7">
    <location>
        <begin position="144"/>
        <end position="265"/>
    </location>
</feature>
<organism evidence="8 9">
    <name type="scientific">Mucor saturninus</name>
    <dbReference type="NCBI Taxonomy" id="64648"/>
    <lineage>
        <taxon>Eukaryota</taxon>
        <taxon>Fungi</taxon>
        <taxon>Fungi incertae sedis</taxon>
        <taxon>Mucoromycota</taxon>
        <taxon>Mucoromycotina</taxon>
        <taxon>Mucoromycetes</taxon>
        <taxon>Mucorales</taxon>
        <taxon>Mucorineae</taxon>
        <taxon>Mucoraceae</taxon>
        <taxon>Mucor</taxon>
    </lineage>
</organism>
<dbReference type="PANTHER" id="PTHR10556:SF35">
    <property type="entry name" value="3-OXO-5-ALPHA-STEROID 4-DEHYDROGENASE FAMILY PROTEIN"/>
    <property type="match status" value="1"/>
</dbReference>
<evidence type="ECO:0000313" key="8">
    <source>
        <dbReference type="EMBL" id="KAG2195658.1"/>
    </source>
</evidence>